<dbReference type="Proteomes" id="UP000814128">
    <property type="component" value="Unassembled WGS sequence"/>
</dbReference>
<evidence type="ECO:0000313" key="2">
    <source>
        <dbReference type="Proteomes" id="UP000814128"/>
    </source>
</evidence>
<accession>A0ACB8QPN2</accession>
<name>A0ACB8QPN2_9AGAM</name>
<organism evidence="1 2">
    <name type="scientific">Vararia minispora EC-137</name>
    <dbReference type="NCBI Taxonomy" id="1314806"/>
    <lineage>
        <taxon>Eukaryota</taxon>
        <taxon>Fungi</taxon>
        <taxon>Dikarya</taxon>
        <taxon>Basidiomycota</taxon>
        <taxon>Agaricomycotina</taxon>
        <taxon>Agaricomycetes</taxon>
        <taxon>Russulales</taxon>
        <taxon>Lachnocladiaceae</taxon>
        <taxon>Vararia</taxon>
    </lineage>
</organism>
<gene>
    <name evidence="1" type="ORF">K488DRAFT_10062</name>
</gene>
<evidence type="ECO:0000313" key="1">
    <source>
        <dbReference type="EMBL" id="KAI0033821.1"/>
    </source>
</evidence>
<protein>
    <submittedName>
        <fullName evidence="1">Uncharacterized protein</fullName>
    </submittedName>
</protein>
<reference evidence="1" key="1">
    <citation type="submission" date="2021-02" db="EMBL/GenBank/DDBJ databases">
        <authorList>
            <consortium name="DOE Joint Genome Institute"/>
            <person name="Ahrendt S."/>
            <person name="Looney B.P."/>
            <person name="Miyauchi S."/>
            <person name="Morin E."/>
            <person name="Drula E."/>
            <person name="Courty P.E."/>
            <person name="Chicoki N."/>
            <person name="Fauchery L."/>
            <person name="Kohler A."/>
            <person name="Kuo A."/>
            <person name="Labutti K."/>
            <person name="Pangilinan J."/>
            <person name="Lipzen A."/>
            <person name="Riley R."/>
            <person name="Andreopoulos W."/>
            <person name="He G."/>
            <person name="Johnson J."/>
            <person name="Barry K.W."/>
            <person name="Grigoriev I.V."/>
            <person name="Nagy L."/>
            <person name="Hibbett D."/>
            <person name="Henrissat B."/>
            <person name="Matheny P.B."/>
            <person name="Labbe J."/>
            <person name="Martin F."/>
        </authorList>
    </citation>
    <scope>NUCLEOTIDE SEQUENCE</scope>
    <source>
        <strain evidence="1">EC-137</strain>
    </source>
</reference>
<comment type="caution">
    <text evidence="1">The sequence shown here is derived from an EMBL/GenBank/DDBJ whole genome shotgun (WGS) entry which is preliminary data.</text>
</comment>
<keyword evidence="2" id="KW-1185">Reference proteome</keyword>
<reference evidence="1" key="2">
    <citation type="journal article" date="2022" name="New Phytol.">
        <title>Evolutionary transition to the ectomycorrhizal habit in the genomes of a hyperdiverse lineage of mushroom-forming fungi.</title>
        <authorList>
            <person name="Looney B."/>
            <person name="Miyauchi S."/>
            <person name="Morin E."/>
            <person name="Drula E."/>
            <person name="Courty P.E."/>
            <person name="Kohler A."/>
            <person name="Kuo A."/>
            <person name="LaButti K."/>
            <person name="Pangilinan J."/>
            <person name="Lipzen A."/>
            <person name="Riley R."/>
            <person name="Andreopoulos W."/>
            <person name="He G."/>
            <person name="Johnson J."/>
            <person name="Nolan M."/>
            <person name="Tritt A."/>
            <person name="Barry K.W."/>
            <person name="Grigoriev I.V."/>
            <person name="Nagy L.G."/>
            <person name="Hibbett D."/>
            <person name="Henrissat B."/>
            <person name="Matheny P.B."/>
            <person name="Labbe J."/>
            <person name="Martin F.M."/>
        </authorList>
    </citation>
    <scope>NUCLEOTIDE SEQUENCE</scope>
    <source>
        <strain evidence="1">EC-137</strain>
    </source>
</reference>
<sequence length="86" mass="10127">RPQYTYPIIMRSAILGSPKQRLTIREIYEAVQTKFPYYREAGDTWKASIEAPPCQSIRHYLSLSRTFERKPRPMMDPGQGSYWTVN</sequence>
<dbReference type="EMBL" id="MU273511">
    <property type="protein sequence ID" value="KAI0033821.1"/>
    <property type="molecule type" value="Genomic_DNA"/>
</dbReference>
<feature type="non-terminal residue" evidence="1">
    <location>
        <position position="86"/>
    </location>
</feature>
<feature type="non-terminal residue" evidence="1">
    <location>
        <position position="1"/>
    </location>
</feature>
<proteinExistence type="predicted"/>